<sequence length="877" mass="97736">MAQETDYTEVYGQAEKEYLQGNFEAAARIIDRMAEEYPNDPTILLLRGHIYYYGLHEYEVARKQYNSVLALTEQPELINLANNALEQIRQFTEYSEEEEEDWENTNGNQNYLNDVENPTDTDMSPYESNWENNFQFDSKEWEHGEGDDDLEDPTFEQDRNLTNPFEIADPAKKESGDDYNALKSEDQNNIDTYAKEQELVEDDINPFASDPTQENEKDWLDPENSESFNFPFLNISADENQESEDTTFVVTGEKSSSQLEEILSLAEEDTAFNQQNDYSDNLEADTDIFNNNTFTDEEENVPQELAELSGEISESYELEDSGNLENISNFDIDDQELPDSKLFPTASNISTNFDEENSKDFSRSISETESQGFLEKKSISLNQDKFKPDELLKQTVQVKKGWLGAFENAPLQRKTWIFAITASLVSALSVGVITIGAVINNPKENKNIPKIGVLMSLITGASTFGTTWFLGKLTTNHIKRYTSDLQTQFASVSQGDFNAVATVYSTEEFGSLAAGFNEMTRVILTTTTEAQKRAEDTERAREDLQRQVIRLLDDVEGAARGDLTVKATVTADVLGAVADAFNLTIENLREIVRQVKEAAKQVNQGATDSELFARSQSSDALRMAEELAVTLNSVQMMTDSIQRVAESAREAEQVARSSSVTALRGGEAVEHTVSGILQIRETVSETARKVKRLAEASQEISKIVALIANISSRTNLLALNASIQAAKAGEAGRGFAIVADEVRQLADRAAKALQEIEQIVLQIQSETGSVMMAMEEGLQQVIDVTDRAEQAKGSLNDIIQVSNRIDALVRSITADTVEQRENSRAVAQVMQSVELTAQETSQESQRVAGSLQNLVVIARDLLSSVERFRVEAQGRNK</sequence>
<dbReference type="SUPFAM" id="SSF48452">
    <property type="entry name" value="TPR-like"/>
    <property type="match status" value="1"/>
</dbReference>
<dbReference type="AlphaFoldDB" id="A0A941GTD3"/>
<keyword evidence="1 3" id="KW-0807">Transducer</keyword>
<keyword evidence="6" id="KW-0812">Transmembrane</keyword>
<dbReference type="Pfam" id="PF00015">
    <property type="entry name" value="MCPsignal"/>
    <property type="match status" value="1"/>
</dbReference>
<name>A0A941GTD3_9CHRO</name>
<evidence type="ECO:0000256" key="5">
    <source>
        <dbReference type="SAM" id="MobiDB-lite"/>
    </source>
</evidence>
<evidence type="ECO:0000256" key="6">
    <source>
        <dbReference type="SAM" id="Phobius"/>
    </source>
</evidence>
<keyword evidence="6" id="KW-0472">Membrane</keyword>
<dbReference type="Pfam" id="PF00672">
    <property type="entry name" value="HAMP"/>
    <property type="match status" value="1"/>
</dbReference>
<feature type="transmembrane region" description="Helical" evidence="6">
    <location>
        <begin position="451"/>
        <end position="471"/>
    </location>
</feature>
<evidence type="ECO:0000313" key="9">
    <source>
        <dbReference type="EMBL" id="MBR8829145.1"/>
    </source>
</evidence>
<dbReference type="SMART" id="SM00283">
    <property type="entry name" value="MA"/>
    <property type="match status" value="1"/>
</dbReference>
<feature type="compositionally biased region" description="Polar residues" evidence="5">
    <location>
        <begin position="104"/>
        <end position="114"/>
    </location>
</feature>
<feature type="domain" description="HAMP" evidence="8">
    <location>
        <begin position="476"/>
        <end position="528"/>
    </location>
</feature>
<feature type="coiled-coil region" evidence="4">
    <location>
        <begin position="527"/>
        <end position="554"/>
    </location>
</feature>
<feature type="domain" description="Methyl-accepting transducer" evidence="7">
    <location>
        <begin position="598"/>
        <end position="834"/>
    </location>
</feature>
<evidence type="ECO:0000256" key="1">
    <source>
        <dbReference type="ARBA" id="ARBA00023224"/>
    </source>
</evidence>
<evidence type="ECO:0000256" key="2">
    <source>
        <dbReference type="ARBA" id="ARBA00029447"/>
    </source>
</evidence>
<dbReference type="Proteomes" id="UP000767446">
    <property type="component" value="Unassembled WGS sequence"/>
</dbReference>
<accession>A0A941GTD3</accession>
<proteinExistence type="inferred from homology"/>
<dbReference type="CDD" id="cd11386">
    <property type="entry name" value="MCP_signal"/>
    <property type="match status" value="1"/>
</dbReference>
<protein>
    <submittedName>
        <fullName evidence="9">Chemotaxis protein</fullName>
    </submittedName>
</protein>
<dbReference type="PROSITE" id="PS50111">
    <property type="entry name" value="CHEMOTAXIS_TRANSDUC_2"/>
    <property type="match status" value="1"/>
</dbReference>
<dbReference type="PANTHER" id="PTHR32089">
    <property type="entry name" value="METHYL-ACCEPTING CHEMOTAXIS PROTEIN MCPB"/>
    <property type="match status" value="1"/>
</dbReference>
<feature type="domain" description="HAMP" evidence="8">
    <location>
        <begin position="542"/>
        <end position="593"/>
    </location>
</feature>
<dbReference type="GO" id="GO:0007165">
    <property type="term" value="P:signal transduction"/>
    <property type="evidence" value="ECO:0007669"/>
    <property type="project" value="UniProtKB-KW"/>
</dbReference>
<keyword evidence="6" id="KW-1133">Transmembrane helix</keyword>
<keyword evidence="4" id="KW-0175">Coiled coil</keyword>
<evidence type="ECO:0000256" key="3">
    <source>
        <dbReference type="PROSITE-ProRule" id="PRU00284"/>
    </source>
</evidence>
<dbReference type="GO" id="GO:0016020">
    <property type="term" value="C:membrane"/>
    <property type="evidence" value="ECO:0007669"/>
    <property type="project" value="InterPro"/>
</dbReference>
<dbReference type="Gene3D" id="6.10.340.10">
    <property type="match status" value="1"/>
</dbReference>
<gene>
    <name evidence="9" type="ORF">DSM107014_14820</name>
</gene>
<evidence type="ECO:0000259" key="8">
    <source>
        <dbReference type="PROSITE" id="PS50885"/>
    </source>
</evidence>
<feature type="transmembrane region" description="Helical" evidence="6">
    <location>
        <begin position="416"/>
        <end position="439"/>
    </location>
</feature>
<dbReference type="InterPro" id="IPR011990">
    <property type="entry name" value="TPR-like_helical_dom_sf"/>
</dbReference>
<feature type="coiled-coil region" evidence="4">
    <location>
        <begin position="739"/>
        <end position="766"/>
    </location>
</feature>
<dbReference type="PANTHER" id="PTHR32089:SF114">
    <property type="entry name" value="METHYL-ACCEPTING CHEMOTAXIS PROTEIN MCPB"/>
    <property type="match status" value="1"/>
</dbReference>
<evidence type="ECO:0000259" key="7">
    <source>
        <dbReference type="PROSITE" id="PS50111"/>
    </source>
</evidence>
<dbReference type="InterPro" id="IPR003660">
    <property type="entry name" value="HAMP_dom"/>
</dbReference>
<evidence type="ECO:0000313" key="10">
    <source>
        <dbReference type="Proteomes" id="UP000767446"/>
    </source>
</evidence>
<dbReference type="Gene3D" id="1.10.287.950">
    <property type="entry name" value="Methyl-accepting chemotaxis protein"/>
    <property type="match status" value="1"/>
</dbReference>
<dbReference type="EMBL" id="JADQBC010000111">
    <property type="protein sequence ID" value="MBR8829145.1"/>
    <property type="molecule type" value="Genomic_DNA"/>
</dbReference>
<comment type="caution">
    <text evidence="9">The sequence shown here is derived from an EMBL/GenBank/DDBJ whole genome shotgun (WGS) entry which is preliminary data.</text>
</comment>
<dbReference type="SMART" id="SM00304">
    <property type="entry name" value="HAMP"/>
    <property type="match status" value="2"/>
</dbReference>
<reference evidence="9" key="1">
    <citation type="submission" date="2021-02" db="EMBL/GenBank/DDBJ databases">
        <title>Metagenome analyses of Stigonema ocellatum DSM 106950, Chlorogloea purpurea SAG 13.99 and Gomphosphaeria aponina DSM 107014.</title>
        <authorList>
            <person name="Marter P."/>
            <person name="Huang S."/>
        </authorList>
    </citation>
    <scope>NUCLEOTIDE SEQUENCE</scope>
    <source>
        <strain evidence="9">JP213</strain>
    </source>
</reference>
<comment type="similarity">
    <text evidence="2">Belongs to the methyl-accepting chemotaxis (MCP) protein family.</text>
</comment>
<evidence type="ECO:0000256" key="4">
    <source>
        <dbReference type="SAM" id="Coils"/>
    </source>
</evidence>
<dbReference type="PROSITE" id="PS50885">
    <property type="entry name" value="HAMP"/>
    <property type="match status" value="2"/>
</dbReference>
<dbReference type="SUPFAM" id="SSF58104">
    <property type="entry name" value="Methyl-accepting chemotaxis protein (MCP) signaling domain"/>
    <property type="match status" value="1"/>
</dbReference>
<organism evidence="9 10">
    <name type="scientific">Gomphosphaeria aponina SAG 52.96 = DSM 107014</name>
    <dbReference type="NCBI Taxonomy" id="1521640"/>
    <lineage>
        <taxon>Bacteria</taxon>
        <taxon>Bacillati</taxon>
        <taxon>Cyanobacteriota</taxon>
        <taxon>Cyanophyceae</taxon>
        <taxon>Oscillatoriophycideae</taxon>
        <taxon>Chroococcales</taxon>
        <taxon>Gomphosphaeriaceae</taxon>
        <taxon>Gomphosphaeria</taxon>
    </lineage>
</organism>
<dbReference type="Gene3D" id="1.25.40.10">
    <property type="entry name" value="Tetratricopeptide repeat domain"/>
    <property type="match status" value="1"/>
</dbReference>
<feature type="region of interest" description="Disordered" evidence="5">
    <location>
        <begin position="95"/>
        <end position="114"/>
    </location>
</feature>
<dbReference type="InterPro" id="IPR004089">
    <property type="entry name" value="MCPsignal_dom"/>
</dbReference>
<dbReference type="CDD" id="cd06225">
    <property type="entry name" value="HAMP"/>
    <property type="match status" value="1"/>
</dbReference>